<evidence type="ECO:0000313" key="2">
    <source>
        <dbReference type="Proteomes" id="UP000050360"/>
    </source>
</evidence>
<dbReference type="Proteomes" id="UP000050360">
    <property type="component" value="Unassembled WGS sequence"/>
</dbReference>
<dbReference type="AlphaFoldDB" id="A0A0P8E3B8"/>
<reference evidence="1 2" key="1">
    <citation type="submission" date="2015-09" db="EMBL/GenBank/DDBJ databases">
        <title>A metagenomics-based metabolic model of nitrate-dependent anaerobic oxidation of methane by Methanoperedens-like archaea.</title>
        <authorList>
            <person name="Arshad A."/>
            <person name="Speth D.R."/>
            <person name="De Graaf R.M."/>
            <person name="Op Den Camp H.J."/>
            <person name="Jetten M.S."/>
            <person name="Welte C.U."/>
        </authorList>
    </citation>
    <scope>NUCLEOTIDE SEQUENCE [LARGE SCALE GENOMIC DNA]</scope>
</reference>
<proteinExistence type="predicted"/>
<comment type="caution">
    <text evidence="1">The sequence shown here is derived from an EMBL/GenBank/DDBJ whole genome shotgun (WGS) entry which is preliminary data.</text>
</comment>
<protein>
    <submittedName>
        <fullName evidence="1">Uncharacterized protein</fullName>
    </submittedName>
</protein>
<name>A0A0P8E3B8_9EURY</name>
<dbReference type="EMBL" id="LKCM01000038">
    <property type="protein sequence ID" value="KPQ44955.1"/>
    <property type="molecule type" value="Genomic_DNA"/>
</dbReference>
<evidence type="ECO:0000313" key="1">
    <source>
        <dbReference type="EMBL" id="KPQ44955.1"/>
    </source>
</evidence>
<sequence length="82" mass="9426">MTETTTLTLKFKGIEAHLLKQMVDLGLFNNKSEAIRSALIKYAIDLNLLDKKTIWQEIQANKKRKVSPEQLIVDVRSIRDEA</sequence>
<accession>A0A0P8E3B8</accession>
<gene>
    <name evidence="1" type="ORF">MPEBLZ_00457</name>
</gene>
<organism evidence="1 2">
    <name type="scientific">Candidatus Methanoperedens nitratireducens</name>
    <dbReference type="NCBI Taxonomy" id="1392998"/>
    <lineage>
        <taxon>Archaea</taxon>
        <taxon>Methanobacteriati</taxon>
        <taxon>Methanobacteriota</taxon>
        <taxon>Stenosarchaea group</taxon>
        <taxon>Methanomicrobia</taxon>
        <taxon>Methanosarcinales</taxon>
        <taxon>ANME-2 cluster</taxon>
        <taxon>Candidatus Methanoperedentaceae</taxon>
        <taxon>Candidatus Methanoperedens</taxon>
    </lineage>
</organism>